<feature type="chain" id="PRO_5043028259" evidence="1">
    <location>
        <begin position="19"/>
        <end position="132"/>
    </location>
</feature>
<gene>
    <name evidence="2" type="ORF">RN001_015397</name>
</gene>
<dbReference type="InterPro" id="IPR006170">
    <property type="entry name" value="PBP/GOBP"/>
</dbReference>
<protein>
    <submittedName>
        <fullName evidence="2">Uncharacterized protein</fullName>
    </submittedName>
</protein>
<dbReference type="Gene3D" id="1.10.238.20">
    <property type="entry name" value="Pheromone/general odorant binding protein domain"/>
    <property type="match status" value="1"/>
</dbReference>
<keyword evidence="3" id="KW-1185">Reference proteome</keyword>
<sequence length="132" mass="14993">MYSLAVVFGFLNLVLLEASYLDTRASLFLPFASECICATGVDPKKAHDYIFNLKYTDDPCLKCFVKCSTTKIGYFTSDGKHQDSATRKNIPEATQQFITTCTNITSIYTDLCEKMFEYSRCMVNFLLKLENV</sequence>
<accession>A0AAN7P1R7</accession>
<dbReference type="EMBL" id="JARPUR010000007">
    <property type="protein sequence ID" value="KAK4873368.1"/>
    <property type="molecule type" value="Genomic_DNA"/>
</dbReference>
<dbReference type="InterPro" id="IPR036728">
    <property type="entry name" value="PBP_GOBP_sf"/>
</dbReference>
<reference evidence="3" key="1">
    <citation type="submission" date="2023-01" db="EMBL/GenBank/DDBJ databases">
        <title>Key to firefly adult light organ development and bioluminescence: homeobox transcription factors regulate luciferase expression and transportation to peroxisome.</title>
        <authorList>
            <person name="Fu X."/>
        </authorList>
    </citation>
    <scope>NUCLEOTIDE SEQUENCE [LARGE SCALE GENOMIC DNA]</scope>
</reference>
<feature type="signal peptide" evidence="1">
    <location>
        <begin position="1"/>
        <end position="18"/>
    </location>
</feature>
<dbReference type="Proteomes" id="UP001353858">
    <property type="component" value="Unassembled WGS sequence"/>
</dbReference>
<dbReference type="CDD" id="cd23992">
    <property type="entry name" value="PBP_GOBP"/>
    <property type="match status" value="1"/>
</dbReference>
<comment type="caution">
    <text evidence="2">The sequence shown here is derived from an EMBL/GenBank/DDBJ whole genome shotgun (WGS) entry which is preliminary data.</text>
</comment>
<keyword evidence="1" id="KW-0732">Signal</keyword>
<evidence type="ECO:0000256" key="1">
    <source>
        <dbReference type="SAM" id="SignalP"/>
    </source>
</evidence>
<dbReference type="GO" id="GO:0005549">
    <property type="term" value="F:odorant binding"/>
    <property type="evidence" value="ECO:0007669"/>
    <property type="project" value="InterPro"/>
</dbReference>
<name>A0AAN7P1R7_9COLE</name>
<dbReference type="SMART" id="SM00708">
    <property type="entry name" value="PhBP"/>
    <property type="match status" value="1"/>
</dbReference>
<dbReference type="SUPFAM" id="SSF47565">
    <property type="entry name" value="Insect pheromone/odorant-binding proteins"/>
    <property type="match status" value="1"/>
</dbReference>
<dbReference type="AlphaFoldDB" id="A0AAN7P1R7"/>
<organism evidence="2 3">
    <name type="scientific">Aquatica leii</name>
    <dbReference type="NCBI Taxonomy" id="1421715"/>
    <lineage>
        <taxon>Eukaryota</taxon>
        <taxon>Metazoa</taxon>
        <taxon>Ecdysozoa</taxon>
        <taxon>Arthropoda</taxon>
        <taxon>Hexapoda</taxon>
        <taxon>Insecta</taxon>
        <taxon>Pterygota</taxon>
        <taxon>Neoptera</taxon>
        <taxon>Endopterygota</taxon>
        <taxon>Coleoptera</taxon>
        <taxon>Polyphaga</taxon>
        <taxon>Elateriformia</taxon>
        <taxon>Elateroidea</taxon>
        <taxon>Lampyridae</taxon>
        <taxon>Luciolinae</taxon>
        <taxon>Aquatica</taxon>
    </lineage>
</organism>
<evidence type="ECO:0000313" key="3">
    <source>
        <dbReference type="Proteomes" id="UP001353858"/>
    </source>
</evidence>
<evidence type="ECO:0000313" key="2">
    <source>
        <dbReference type="EMBL" id="KAK4873368.1"/>
    </source>
</evidence>
<dbReference type="Pfam" id="PF01395">
    <property type="entry name" value="PBP_GOBP"/>
    <property type="match status" value="1"/>
</dbReference>
<proteinExistence type="predicted"/>